<evidence type="ECO:0008006" key="5">
    <source>
        <dbReference type="Google" id="ProtNLM"/>
    </source>
</evidence>
<dbReference type="Proteomes" id="UP000324973">
    <property type="component" value="Unassembled WGS sequence"/>
</dbReference>
<name>A0A5D4XR28_9GAMM</name>
<dbReference type="InterPro" id="IPR024079">
    <property type="entry name" value="MetalloPept_cat_dom_sf"/>
</dbReference>
<protein>
    <recommendedName>
        <fullName evidence="5">Repeat domain-containing protein</fullName>
    </recommendedName>
</protein>
<dbReference type="OrthoDB" id="1114329at2"/>
<feature type="region of interest" description="Disordered" evidence="2">
    <location>
        <begin position="21"/>
        <end position="49"/>
    </location>
</feature>
<evidence type="ECO:0000313" key="4">
    <source>
        <dbReference type="Proteomes" id="UP000324973"/>
    </source>
</evidence>
<dbReference type="GO" id="GO:0008237">
    <property type="term" value="F:metallopeptidase activity"/>
    <property type="evidence" value="ECO:0007669"/>
    <property type="project" value="InterPro"/>
</dbReference>
<sequence length="773" mass="82918">MRKHLLGLMLVAGLAGCTSESDSDPAAAAVPKTADSPASGSLPTGESLAALRGSPTSFASLPDRGELLSYGGARKSRQSGAYTYHPVALSEAHALNAIGSGELVLATPDGEPVKIKYERHEEQPDGNWTWIGRNADGSSAILTFGEKAVFGMISRGDDYYRVRTDRTGAWVVETDRSLLASSGGRREKGEDFLLPPEAGALTAAAARHLSKASPSVAANVSTKAAAMVDVLVGYSSGLASVYGSQSAAATFVTSLVALTNSAYANSGVNMRLRAVHTLQVNYADNSDNQEALQQLTGYNADTQQPITPNSAFNALREAREEYGADLVAFVRRYREPEQDGCGIAWLLGMNGSGISAANDAAFGYAVVSDGEDRDESDNNTYFCSDFSLAHELGHLMGQAHNEEDAADAGAHEYSYGYREASATGFHTIMAYPSGASQIEAPHFANPSVKYVNRPTGTAMEDNARSMNQTMPVIANFRATVVPLSDVRSDIDGDGKADIIFRHTGNGKNVIWKSANRATQEAMVTTTDQAWTIVGTGDINGDGKADVVWRNTVTGQNLVWPGGKRQQQQNLVGVTDQNWKIVGIGDFNGDGIDDLLWRNYSTGANAIWPSGQRAQQQAVDGVTNTNWKVVGVGDFDSDGREDILWREAVTGLNVIWRAGRQNSQMSVTGVTDTNWAVVGVGDFDGNGVDDILWRNASTGANVIWKSGDRGQQQAVAAVNRNWFVAAVGDFNGDGRADIFWRNSVNGENVYWRSGERSTQQWVAPVEDLSWKVFY</sequence>
<keyword evidence="4" id="KW-1185">Reference proteome</keyword>
<evidence type="ECO:0000256" key="1">
    <source>
        <dbReference type="ARBA" id="ARBA00022729"/>
    </source>
</evidence>
<dbReference type="InterPro" id="IPR028994">
    <property type="entry name" value="Integrin_alpha_N"/>
</dbReference>
<dbReference type="InterPro" id="IPR013517">
    <property type="entry name" value="FG-GAP"/>
</dbReference>
<dbReference type="PANTHER" id="PTHR46580:SF2">
    <property type="entry name" value="MAM DOMAIN-CONTAINING PROTEIN"/>
    <property type="match status" value="1"/>
</dbReference>
<dbReference type="PANTHER" id="PTHR46580">
    <property type="entry name" value="SENSOR KINASE-RELATED"/>
    <property type="match status" value="1"/>
</dbReference>
<dbReference type="Gene3D" id="2.130.10.130">
    <property type="entry name" value="Integrin alpha, N-terminal"/>
    <property type="match status" value="2"/>
</dbReference>
<keyword evidence="1" id="KW-0732">Signal</keyword>
<dbReference type="SUPFAM" id="SSF69318">
    <property type="entry name" value="Integrin alpha N-terminal domain"/>
    <property type="match status" value="1"/>
</dbReference>
<dbReference type="RefSeq" id="WP_149103701.1">
    <property type="nucleotide sequence ID" value="NZ_VTFT01000001.1"/>
</dbReference>
<gene>
    <name evidence="3" type="ORF">FZO89_13245</name>
</gene>
<dbReference type="Pfam" id="PF13517">
    <property type="entry name" value="FG-GAP_3"/>
    <property type="match status" value="3"/>
</dbReference>
<comment type="caution">
    <text evidence="3">The sequence shown here is derived from an EMBL/GenBank/DDBJ whole genome shotgun (WGS) entry which is preliminary data.</text>
</comment>
<reference evidence="3 4" key="1">
    <citation type="submission" date="2019-08" db="EMBL/GenBank/DDBJ databases">
        <title>Luteimonas viscosus sp. nov., isolated from soil of a sunflower field.</title>
        <authorList>
            <person name="Jianli Z."/>
            <person name="Ying Z."/>
        </authorList>
    </citation>
    <scope>NUCLEOTIDE SEQUENCE [LARGE SCALE GENOMIC DNA]</scope>
    <source>
        <strain evidence="3 4">XBU10</strain>
    </source>
</reference>
<dbReference type="SUPFAM" id="SSF55486">
    <property type="entry name" value="Metalloproteases ('zincins'), catalytic domain"/>
    <property type="match status" value="1"/>
</dbReference>
<dbReference type="Pfam" id="PF13583">
    <property type="entry name" value="Reprolysin_4"/>
    <property type="match status" value="1"/>
</dbReference>
<dbReference type="PROSITE" id="PS51257">
    <property type="entry name" value="PROKAR_LIPOPROTEIN"/>
    <property type="match status" value="1"/>
</dbReference>
<organism evidence="3 4">
    <name type="scientific">Luteimonas viscosa</name>
    <dbReference type="NCBI Taxonomy" id="1132694"/>
    <lineage>
        <taxon>Bacteria</taxon>
        <taxon>Pseudomonadati</taxon>
        <taxon>Pseudomonadota</taxon>
        <taxon>Gammaproteobacteria</taxon>
        <taxon>Lysobacterales</taxon>
        <taxon>Lysobacteraceae</taxon>
        <taxon>Luteimonas</taxon>
    </lineage>
</organism>
<dbReference type="EMBL" id="VTFT01000001">
    <property type="protein sequence ID" value="TYT27147.1"/>
    <property type="molecule type" value="Genomic_DNA"/>
</dbReference>
<evidence type="ECO:0000256" key="2">
    <source>
        <dbReference type="SAM" id="MobiDB-lite"/>
    </source>
</evidence>
<accession>A0A5D4XR28</accession>
<dbReference type="AlphaFoldDB" id="A0A5D4XR28"/>
<dbReference type="Gene3D" id="3.40.390.10">
    <property type="entry name" value="Collagenase (Catalytic Domain)"/>
    <property type="match status" value="1"/>
</dbReference>
<proteinExistence type="predicted"/>
<evidence type="ECO:0000313" key="3">
    <source>
        <dbReference type="EMBL" id="TYT27147.1"/>
    </source>
</evidence>